<dbReference type="InterPro" id="IPR037185">
    <property type="entry name" value="EmrE-like"/>
</dbReference>
<feature type="signal peptide" evidence="7">
    <location>
        <begin position="1"/>
        <end position="21"/>
    </location>
</feature>
<keyword evidence="2 6" id="KW-0812">Transmembrane</keyword>
<keyword evidence="3 6" id="KW-1133">Transmembrane helix</keyword>
<dbReference type="AlphaFoldDB" id="A0A507DK50"/>
<dbReference type="EMBL" id="QEAN01000045">
    <property type="protein sequence ID" value="TPX52032.1"/>
    <property type="molecule type" value="Genomic_DNA"/>
</dbReference>
<keyword evidence="7" id="KW-0732">Signal</keyword>
<dbReference type="GO" id="GO:0015095">
    <property type="term" value="F:magnesium ion transmembrane transporter activity"/>
    <property type="evidence" value="ECO:0007669"/>
    <property type="project" value="InterPro"/>
</dbReference>
<feature type="transmembrane region" description="Helical" evidence="6">
    <location>
        <begin position="731"/>
        <end position="747"/>
    </location>
</feature>
<evidence type="ECO:0000313" key="9">
    <source>
        <dbReference type="Proteomes" id="UP000317494"/>
    </source>
</evidence>
<feature type="transmembrane region" description="Helical" evidence="6">
    <location>
        <begin position="175"/>
        <end position="194"/>
    </location>
</feature>
<evidence type="ECO:0000256" key="7">
    <source>
        <dbReference type="SAM" id="SignalP"/>
    </source>
</evidence>
<keyword evidence="4 6" id="KW-0472">Membrane</keyword>
<feature type="chain" id="PRO_5021320951" description="EamA domain-containing protein" evidence="7">
    <location>
        <begin position="22"/>
        <end position="748"/>
    </location>
</feature>
<dbReference type="GO" id="GO:0016020">
    <property type="term" value="C:membrane"/>
    <property type="evidence" value="ECO:0007669"/>
    <property type="project" value="UniProtKB-SubCell"/>
</dbReference>
<feature type="compositionally biased region" description="Polar residues" evidence="5">
    <location>
        <begin position="298"/>
        <end position="327"/>
    </location>
</feature>
<evidence type="ECO:0000256" key="3">
    <source>
        <dbReference type="ARBA" id="ARBA00022989"/>
    </source>
</evidence>
<sequence>MKTTCSPLLLLPLIFSSSVLAAKNLPAISNTTCSTDDDCTSLNAEIPGWSTSTKTAGYLCVPQADPALPPKCTYKVGAGEICNVATDCAAAEYMARAERSTAASPSTSSSTIYRIPDALGANVTSYIAGLCSLRDNQYIHSQLVTNHAVEVRKTPGPVQNWVATLIPVVQMNQQWIGIVLTLLGAATLNIGLNLQKLALRKRNEQIQEKKAEARSRFRRVTRGSFKFPAFGRGSGGKGTFGRFCSGSSASKAVDSYPLSFQKVDHRALGKNLAYASQPSLSGTGNSDAPPTSDVASDFTRSAPSENKNNSPLVMSVHSNNHSETSDTMPGGYPNQDAGTGAQLQEDDVHLQKKLDFANLIQNPTWILGLAIFVGGNIINFVALQFAPQSLVAPLGSISLVVNVVVAPWINEERWGWKDVMGVILIVGGSSMVVAFSGYAAKDYKLCVLLALFSATDTIVFLTVTGALIVAIFFLIVTVEKNVDFGVPGATARSLQKEGVASYDALVHRLTSPSQNKASSLQTSGSSFDSMHRLLDKKAAQPSTRSYGMLFRRPSVPLFHLKNTNHSITTVSDSSNSTHTELPTGRDIANVDKVMAADKISAFGALSSPRSTPASSMDTIVPSDNNTALNHHQSASSMSTISSVHLAEWVKPPNDPRRYPRPIRKLSEWWHSMHIIPRFRKKMPLSSPWVVIALPFAYASLGGLMGTITVLFAKSTSYLLNISFGGNNQYNNFFAFLITGITIVTAVAQ</sequence>
<evidence type="ECO:0000256" key="2">
    <source>
        <dbReference type="ARBA" id="ARBA00022692"/>
    </source>
</evidence>
<comment type="caution">
    <text evidence="8">The sequence shown here is derived from an EMBL/GenBank/DDBJ whole genome shotgun (WGS) entry which is preliminary data.</text>
</comment>
<proteinExistence type="predicted"/>
<evidence type="ECO:0000256" key="1">
    <source>
        <dbReference type="ARBA" id="ARBA00004141"/>
    </source>
</evidence>
<comment type="subcellular location">
    <subcellularLocation>
        <location evidence="1">Membrane</location>
        <topology evidence="1">Multi-pass membrane protein</topology>
    </subcellularLocation>
</comment>
<evidence type="ECO:0000256" key="6">
    <source>
        <dbReference type="SAM" id="Phobius"/>
    </source>
</evidence>
<keyword evidence="9" id="KW-1185">Reference proteome</keyword>
<organism evidence="8 9">
    <name type="scientific">Synchytrium endobioticum</name>
    <dbReference type="NCBI Taxonomy" id="286115"/>
    <lineage>
        <taxon>Eukaryota</taxon>
        <taxon>Fungi</taxon>
        <taxon>Fungi incertae sedis</taxon>
        <taxon>Chytridiomycota</taxon>
        <taxon>Chytridiomycota incertae sedis</taxon>
        <taxon>Chytridiomycetes</taxon>
        <taxon>Synchytriales</taxon>
        <taxon>Synchytriaceae</taxon>
        <taxon>Synchytrium</taxon>
    </lineage>
</organism>
<dbReference type="PANTHER" id="PTHR12570:SF9">
    <property type="entry name" value="MAGNESIUM TRANSPORTER NIPA8-RELATED"/>
    <property type="match status" value="1"/>
</dbReference>
<dbReference type="PANTHER" id="PTHR12570">
    <property type="match status" value="1"/>
</dbReference>
<feature type="compositionally biased region" description="Polar residues" evidence="5">
    <location>
        <begin position="278"/>
        <end position="289"/>
    </location>
</feature>
<gene>
    <name evidence="8" type="ORF">SeMB42_g01698</name>
</gene>
<feature type="transmembrane region" description="Helical" evidence="6">
    <location>
        <begin position="365"/>
        <end position="385"/>
    </location>
</feature>
<evidence type="ECO:0008006" key="10">
    <source>
        <dbReference type="Google" id="ProtNLM"/>
    </source>
</evidence>
<reference evidence="8 9" key="1">
    <citation type="journal article" date="2019" name="Sci. Rep.">
        <title>Comparative genomics of chytrid fungi reveal insights into the obligate biotrophic and pathogenic lifestyle of Synchytrium endobioticum.</title>
        <authorList>
            <person name="van de Vossenberg B.T.L.H."/>
            <person name="Warris S."/>
            <person name="Nguyen H.D.T."/>
            <person name="van Gent-Pelzer M.P.E."/>
            <person name="Joly D.L."/>
            <person name="van de Geest H.C."/>
            <person name="Bonants P.J.M."/>
            <person name="Smith D.S."/>
            <person name="Levesque C.A."/>
            <person name="van der Lee T.A.J."/>
        </authorList>
    </citation>
    <scope>NUCLEOTIDE SEQUENCE [LARGE SCALE GENOMIC DNA]</scope>
    <source>
        <strain evidence="8 9">MB42</strain>
    </source>
</reference>
<accession>A0A507DK50</accession>
<evidence type="ECO:0000256" key="4">
    <source>
        <dbReference type="ARBA" id="ARBA00023136"/>
    </source>
</evidence>
<feature type="non-terminal residue" evidence="8">
    <location>
        <position position="748"/>
    </location>
</feature>
<feature type="transmembrane region" description="Helical" evidence="6">
    <location>
        <begin position="458"/>
        <end position="478"/>
    </location>
</feature>
<dbReference type="Proteomes" id="UP000317494">
    <property type="component" value="Unassembled WGS sequence"/>
</dbReference>
<name>A0A507DK50_9FUNG</name>
<dbReference type="InterPro" id="IPR008521">
    <property type="entry name" value="Mg_trans_NIPA"/>
</dbReference>
<dbReference type="VEuPathDB" id="FungiDB:SeMB42_g01698"/>
<feature type="transmembrane region" description="Helical" evidence="6">
    <location>
        <begin position="688"/>
        <end position="711"/>
    </location>
</feature>
<evidence type="ECO:0000256" key="5">
    <source>
        <dbReference type="SAM" id="MobiDB-lite"/>
    </source>
</evidence>
<protein>
    <recommendedName>
        <fullName evidence="10">EamA domain-containing protein</fullName>
    </recommendedName>
</protein>
<evidence type="ECO:0000313" key="8">
    <source>
        <dbReference type="EMBL" id="TPX52032.1"/>
    </source>
</evidence>
<dbReference type="Pfam" id="PF05653">
    <property type="entry name" value="Mg_trans_NIPA"/>
    <property type="match status" value="1"/>
</dbReference>
<feature type="region of interest" description="Disordered" evidence="5">
    <location>
        <begin position="278"/>
        <end position="340"/>
    </location>
</feature>
<feature type="transmembrane region" description="Helical" evidence="6">
    <location>
        <begin position="421"/>
        <end position="438"/>
    </location>
</feature>
<dbReference type="SUPFAM" id="SSF103481">
    <property type="entry name" value="Multidrug resistance efflux transporter EmrE"/>
    <property type="match status" value="1"/>
</dbReference>
<feature type="transmembrane region" description="Helical" evidence="6">
    <location>
        <begin position="391"/>
        <end position="409"/>
    </location>
</feature>